<proteinExistence type="predicted"/>
<dbReference type="EMBL" id="NGNX01000008">
    <property type="protein sequence ID" value="OYR92604.1"/>
    <property type="molecule type" value="Genomic_DNA"/>
</dbReference>
<name>A0A256LGR6_9LACO</name>
<reference evidence="2 3" key="1">
    <citation type="submission" date="2017-04" db="EMBL/GenBank/DDBJ databases">
        <authorList>
            <person name="Afonso C.L."/>
            <person name="Miller P.J."/>
            <person name="Scott M.A."/>
            <person name="Spackman E."/>
            <person name="Goraichik I."/>
            <person name="Dimitrov K.M."/>
            <person name="Suarez D.L."/>
            <person name="Swayne D.E."/>
        </authorList>
    </citation>
    <scope>NUCLEOTIDE SEQUENCE [LARGE SCALE GENOMIC DNA]</scope>
    <source>
        <strain evidence="2 3">609q</strain>
    </source>
</reference>
<keyword evidence="4" id="KW-1185">Reference proteome</keyword>
<gene>
    <name evidence="1" type="ORF">CBF53_04925</name>
    <name evidence="2" type="ORF">CBF70_02830</name>
</gene>
<comment type="caution">
    <text evidence="2">The sequence shown here is derived from an EMBL/GenBank/DDBJ whole genome shotgun (WGS) entry which is preliminary data.</text>
</comment>
<dbReference type="Proteomes" id="UP000215828">
    <property type="component" value="Unassembled WGS sequence"/>
</dbReference>
<reference evidence="1" key="2">
    <citation type="submission" date="2017-05" db="EMBL/GenBank/DDBJ databases">
        <authorList>
            <person name="Lin X.B."/>
            <person name="Stothard P."/>
            <person name="Tasseva G."/>
            <person name="Walter J."/>
        </authorList>
    </citation>
    <scope>NUCLEOTIDE SEQUENCE</scope>
    <source>
        <strain evidence="1">609u</strain>
    </source>
</reference>
<organism evidence="2 3">
    <name type="scientific">Lactobacillus taiwanensis</name>
    <dbReference type="NCBI Taxonomy" id="508451"/>
    <lineage>
        <taxon>Bacteria</taxon>
        <taxon>Bacillati</taxon>
        <taxon>Bacillota</taxon>
        <taxon>Bacilli</taxon>
        <taxon>Lactobacillales</taxon>
        <taxon>Lactobacillaceae</taxon>
        <taxon>Lactobacillus</taxon>
    </lineage>
</organism>
<dbReference type="Proteomes" id="UP000216316">
    <property type="component" value="Unassembled WGS sequence"/>
</dbReference>
<sequence length="91" mass="10355">MKIDAFAHILTPDFYQTMLKIDATIPQKYPFIKIETLVDLNQRIANWPDKNTKQVILFANINPEDFVDGKKASQIAQKANQELSTIGSFLS</sequence>
<reference evidence="3 4" key="3">
    <citation type="submission" date="2017-09" db="EMBL/GenBank/DDBJ databases">
        <title>Tripartite evolution among Lactobacillus johnsonii, Lactobacillus taiwanensis, Lactobacillus reuteri and their rodent host.</title>
        <authorList>
            <person name="Wang T."/>
            <person name="Knowles S."/>
            <person name="Cheng C."/>
        </authorList>
    </citation>
    <scope>NUCLEOTIDE SEQUENCE [LARGE SCALE GENOMIC DNA]</scope>
    <source>
        <strain evidence="2 3">609q</strain>
        <strain evidence="1 4">609u</strain>
    </source>
</reference>
<evidence type="ECO:0000313" key="2">
    <source>
        <dbReference type="EMBL" id="OYR92604.1"/>
    </source>
</evidence>
<evidence type="ECO:0000313" key="4">
    <source>
        <dbReference type="Proteomes" id="UP000216316"/>
    </source>
</evidence>
<dbReference type="AlphaFoldDB" id="A0A256LGR6"/>
<dbReference type="EMBL" id="NGNV01000017">
    <property type="protein sequence ID" value="OYR88152.1"/>
    <property type="molecule type" value="Genomic_DNA"/>
</dbReference>
<evidence type="ECO:0000313" key="3">
    <source>
        <dbReference type="Proteomes" id="UP000215828"/>
    </source>
</evidence>
<evidence type="ECO:0008006" key="5">
    <source>
        <dbReference type="Google" id="ProtNLM"/>
    </source>
</evidence>
<evidence type="ECO:0000313" key="1">
    <source>
        <dbReference type="EMBL" id="OYR88152.1"/>
    </source>
</evidence>
<dbReference type="Gene3D" id="3.20.20.140">
    <property type="entry name" value="Metal-dependent hydrolases"/>
    <property type="match status" value="1"/>
</dbReference>
<accession>A0A256LGR6</accession>
<protein>
    <recommendedName>
        <fullName evidence="5">Amidohydrolase</fullName>
    </recommendedName>
</protein>